<name>A0A2A5BA92_9GAMM</name>
<evidence type="ECO:0000256" key="4">
    <source>
        <dbReference type="HAMAP-Rule" id="MF_00080"/>
    </source>
</evidence>
<sequence length="174" mass="19766">MRSSSKKSIINESIEAEVVRLVGEGGEQLGIKSIEDAREAAAEAKLDLVLIAPDADPQVCKIMDFGKHIFDLKKEKAANKKKQRRTQVKEIKFRPGTEIGDYQVKLRNLIRFLEDGDKAKVSLRFRGREMAHQHLGMELVNRIKVDLVEYGTVEQEPKMEGRQIVMVLAPVKKR</sequence>
<comment type="subunit">
    <text evidence="4">Monomer.</text>
</comment>
<dbReference type="InterPro" id="IPR019814">
    <property type="entry name" value="Translation_initiation_fac_3_N"/>
</dbReference>
<evidence type="ECO:0000256" key="2">
    <source>
        <dbReference type="ARBA" id="ARBA00022540"/>
    </source>
</evidence>
<dbReference type="GO" id="GO:0005829">
    <property type="term" value="C:cytosol"/>
    <property type="evidence" value="ECO:0007669"/>
    <property type="project" value="TreeGrafter"/>
</dbReference>
<dbReference type="AlphaFoldDB" id="A0A2A5BA92"/>
<evidence type="ECO:0000313" key="9">
    <source>
        <dbReference type="Proteomes" id="UP000218327"/>
    </source>
</evidence>
<evidence type="ECO:0000259" key="7">
    <source>
        <dbReference type="Pfam" id="PF05198"/>
    </source>
</evidence>
<comment type="subcellular location">
    <subcellularLocation>
        <location evidence="4">Cytoplasm</location>
    </subcellularLocation>
</comment>
<feature type="domain" description="Translation initiation factor 3 N-terminal" evidence="7">
    <location>
        <begin position="10"/>
        <end position="77"/>
    </location>
</feature>
<reference evidence="9" key="1">
    <citation type="submission" date="2017-08" db="EMBL/GenBank/DDBJ databases">
        <title>A dynamic microbial community with high functional redundancy inhabits the cold, oxic subseafloor aquifer.</title>
        <authorList>
            <person name="Tully B.J."/>
            <person name="Wheat C.G."/>
            <person name="Glazer B.T."/>
            <person name="Huber J.A."/>
        </authorList>
    </citation>
    <scope>NUCLEOTIDE SEQUENCE [LARGE SCALE GENOMIC DNA]</scope>
</reference>
<dbReference type="HAMAP" id="MF_00080">
    <property type="entry name" value="IF_3"/>
    <property type="match status" value="1"/>
</dbReference>
<dbReference type="FunFam" id="3.30.110.10:FF:000001">
    <property type="entry name" value="Translation initiation factor IF-3"/>
    <property type="match status" value="1"/>
</dbReference>
<keyword evidence="4" id="KW-0963">Cytoplasm</keyword>
<dbReference type="GO" id="GO:0003743">
    <property type="term" value="F:translation initiation factor activity"/>
    <property type="evidence" value="ECO:0007669"/>
    <property type="project" value="UniProtKB-UniRule"/>
</dbReference>
<dbReference type="Pfam" id="PF00707">
    <property type="entry name" value="IF3_C"/>
    <property type="match status" value="1"/>
</dbReference>
<dbReference type="Gene3D" id="3.10.20.80">
    <property type="entry name" value="Translation initiation factor 3 (IF-3), N-terminal domain"/>
    <property type="match status" value="1"/>
</dbReference>
<dbReference type="InterPro" id="IPR036788">
    <property type="entry name" value="T_IF-3_C_sf"/>
</dbReference>
<accession>A0A2A5BA92</accession>
<feature type="domain" description="Translation initiation factor 3 C-terminal" evidence="6">
    <location>
        <begin position="86"/>
        <end position="170"/>
    </location>
</feature>
<dbReference type="NCBIfam" id="TIGR00168">
    <property type="entry name" value="infC"/>
    <property type="match status" value="1"/>
</dbReference>
<proteinExistence type="inferred from homology"/>
<keyword evidence="2 4" id="KW-0396">Initiation factor</keyword>
<dbReference type="PANTHER" id="PTHR10938:SF0">
    <property type="entry name" value="TRANSLATION INITIATION FACTOR IF-3, MITOCHONDRIAL"/>
    <property type="match status" value="1"/>
</dbReference>
<dbReference type="EMBL" id="NVVJ01000002">
    <property type="protein sequence ID" value="PCJ28473.1"/>
    <property type="molecule type" value="Genomic_DNA"/>
</dbReference>
<dbReference type="GO" id="GO:0016020">
    <property type="term" value="C:membrane"/>
    <property type="evidence" value="ECO:0007669"/>
    <property type="project" value="TreeGrafter"/>
</dbReference>
<dbReference type="InterPro" id="IPR036787">
    <property type="entry name" value="T_IF-3_N_sf"/>
</dbReference>
<dbReference type="SUPFAM" id="SSF54364">
    <property type="entry name" value="Translation initiation factor IF3, N-terminal domain"/>
    <property type="match status" value="1"/>
</dbReference>
<dbReference type="Gene3D" id="3.30.110.10">
    <property type="entry name" value="Translation initiation factor 3 (IF-3), C-terminal domain"/>
    <property type="match status" value="1"/>
</dbReference>
<keyword evidence="3 4" id="KW-0648">Protein biosynthesis</keyword>
<evidence type="ECO:0000256" key="1">
    <source>
        <dbReference type="ARBA" id="ARBA00005439"/>
    </source>
</evidence>
<dbReference type="SUPFAM" id="SSF55200">
    <property type="entry name" value="Translation initiation factor IF3, C-terminal domain"/>
    <property type="match status" value="1"/>
</dbReference>
<dbReference type="GO" id="GO:0043022">
    <property type="term" value="F:ribosome binding"/>
    <property type="evidence" value="ECO:0007669"/>
    <property type="project" value="TreeGrafter"/>
</dbReference>
<evidence type="ECO:0000313" key="8">
    <source>
        <dbReference type="EMBL" id="PCJ28473.1"/>
    </source>
</evidence>
<comment type="caution">
    <text evidence="8">The sequence shown here is derived from an EMBL/GenBank/DDBJ whole genome shotgun (WGS) entry which is preliminary data.</text>
</comment>
<evidence type="ECO:0000256" key="3">
    <source>
        <dbReference type="ARBA" id="ARBA00022917"/>
    </source>
</evidence>
<dbReference type="InterPro" id="IPR001288">
    <property type="entry name" value="Translation_initiation_fac_3"/>
</dbReference>
<dbReference type="Proteomes" id="UP000218327">
    <property type="component" value="Unassembled WGS sequence"/>
</dbReference>
<evidence type="ECO:0000259" key="6">
    <source>
        <dbReference type="Pfam" id="PF00707"/>
    </source>
</evidence>
<comment type="function">
    <text evidence="4">IF-3 binds to the 30S ribosomal subunit and shifts the equilibrium between 70S ribosomes and their 50S and 30S subunits in favor of the free subunits, thus enhancing the availability of 30S subunits on which protein synthesis initiation begins.</text>
</comment>
<dbReference type="InterPro" id="IPR019815">
    <property type="entry name" value="Translation_initiation_fac_3_C"/>
</dbReference>
<dbReference type="PANTHER" id="PTHR10938">
    <property type="entry name" value="TRANSLATION INITIATION FACTOR IF-3"/>
    <property type="match status" value="1"/>
</dbReference>
<gene>
    <name evidence="4" type="primary">infC</name>
    <name evidence="8" type="ORF">COA96_01120</name>
</gene>
<evidence type="ECO:0000256" key="5">
    <source>
        <dbReference type="NCBIfam" id="TIGR00168"/>
    </source>
</evidence>
<dbReference type="Pfam" id="PF05198">
    <property type="entry name" value="IF3_N"/>
    <property type="match status" value="1"/>
</dbReference>
<comment type="similarity">
    <text evidence="1 4">Belongs to the IF-3 family.</text>
</comment>
<protein>
    <recommendedName>
        <fullName evidence="4 5">Translation initiation factor IF-3</fullName>
    </recommendedName>
</protein>
<organism evidence="8 9">
    <name type="scientific">SAR86 cluster bacterium</name>
    <dbReference type="NCBI Taxonomy" id="2030880"/>
    <lineage>
        <taxon>Bacteria</taxon>
        <taxon>Pseudomonadati</taxon>
        <taxon>Pseudomonadota</taxon>
        <taxon>Gammaproteobacteria</taxon>
        <taxon>SAR86 cluster</taxon>
    </lineage>
</organism>
<dbReference type="GO" id="GO:0032790">
    <property type="term" value="P:ribosome disassembly"/>
    <property type="evidence" value="ECO:0007669"/>
    <property type="project" value="TreeGrafter"/>
</dbReference>